<protein>
    <submittedName>
        <fullName evidence="1">Uncharacterized protein</fullName>
    </submittedName>
</protein>
<sequence>MDCILPAGRMGGLCVTSQTSRLHHNNNFYFLYRLSLGGPKENHGSIADLEKPND</sequence>
<keyword evidence="2" id="KW-1185">Reference proteome</keyword>
<accession>A0ABN9L7T3</accession>
<name>A0ABN9L7T3_9NEOB</name>
<dbReference type="Proteomes" id="UP001176940">
    <property type="component" value="Unassembled WGS sequence"/>
</dbReference>
<organism evidence="1 2">
    <name type="scientific">Ranitomeya imitator</name>
    <name type="common">mimic poison frog</name>
    <dbReference type="NCBI Taxonomy" id="111125"/>
    <lineage>
        <taxon>Eukaryota</taxon>
        <taxon>Metazoa</taxon>
        <taxon>Chordata</taxon>
        <taxon>Craniata</taxon>
        <taxon>Vertebrata</taxon>
        <taxon>Euteleostomi</taxon>
        <taxon>Amphibia</taxon>
        <taxon>Batrachia</taxon>
        <taxon>Anura</taxon>
        <taxon>Neobatrachia</taxon>
        <taxon>Hyloidea</taxon>
        <taxon>Dendrobatidae</taxon>
        <taxon>Dendrobatinae</taxon>
        <taxon>Ranitomeya</taxon>
    </lineage>
</organism>
<evidence type="ECO:0000313" key="1">
    <source>
        <dbReference type="EMBL" id="CAJ0932870.1"/>
    </source>
</evidence>
<dbReference type="EMBL" id="CAUEEQ010008898">
    <property type="protein sequence ID" value="CAJ0932870.1"/>
    <property type="molecule type" value="Genomic_DNA"/>
</dbReference>
<gene>
    <name evidence="1" type="ORF">RIMI_LOCUS5274804</name>
</gene>
<evidence type="ECO:0000313" key="2">
    <source>
        <dbReference type="Proteomes" id="UP001176940"/>
    </source>
</evidence>
<reference evidence="1" key="1">
    <citation type="submission" date="2023-07" db="EMBL/GenBank/DDBJ databases">
        <authorList>
            <person name="Stuckert A."/>
        </authorList>
    </citation>
    <scope>NUCLEOTIDE SEQUENCE</scope>
</reference>
<proteinExistence type="predicted"/>
<comment type="caution">
    <text evidence="1">The sequence shown here is derived from an EMBL/GenBank/DDBJ whole genome shotgun (WGS) entry which is preliminary data.</text>
</comment>